<dbReference type="SMART" id="SM00448">
    <property type="entry name" value="REC"/>
    <property type="match status" value="2"/>
</dbReference>
<evidence type="ECO:0000313" key="15">
    <source>
        <dbReference type="EMBL" id="ETX03888.1"/>
    </source>
</evidence>
<keyword evidence="5" id="KW-0547">Nucleotide-binding</keyword>
<comment type="catalytic activity">
    <reaction evidence="1">
        <text>ATP + protein L-histidine = ADP + protein N-phospho-L-histidine.</text>
        <dbReference type="EC" id="2.7.13.3"/>
    </reaction>
</comment>
<organism evidence="15 16">
    <name type="scientific">Candidatus Entotheonella gemina</name>
    <dbReference type="NCBI Taxonomy" id="1429439"/>
    <lineage>
        <taxon>Bacteria</taxon>
        <taxon>Pseudomonadati</taxon>
        <taxon>Nitrospinota/Tectimicrobiota group</taxon>
        <taxon>Candidatus Tectimicrobiota</taxon>
        <taxon>Candidatus Entotheonellia</taxon>
        <taxon>Candidatus Entotheonellales</taxon>
        <taxon>Candidatus Entotheonellaceae</taxon>
        <taxon>Candidatus Entotheonella</taxon>
    </lineage>
</organism>
<protein>
    <recommendedName>
        <fullName evidence="10">Sensory/regulatory protein RpfC</fullName>
        <ecNumber evidence="2">2.7.13.3</ecNumber>
    </recommendedName>
</protein>
<evidence type="ECO:0000256" key="7">
    <source>
        <dbReference type="ARBA" id="ARBA00022840"/>
    </source>
</evidence>
<evidence type="ECO:0000259" key="13">
    <source>
        <dbReference type="PROSITE" id="PS50109"/>
    </source>
</evidence>
<dbReference type="PROSITE" id="PS50110">
    <property type="entry name" value="RESPONSE_REGULATORY"/>
    <property type="match status" value="2"/>
</dbReference>
<evidence type="ECO:0000313" key="16">
    <source>
        <dbReference type="Proteomes" id="UP000019140"/>
    </source>
</evidence>
<dbReference type="EMBL" id="AZHX01001361">
    <property type="protein sequence ID" value="ETX03888.1"/>
    <property type="molecule type" value="Genomic_DNA"/>
</dbReference>
<reference evidence="15 16" key="1">
    <citation type="journal article" date="2014" name="Nature">
        <title>An environmental bacterial taxon with a large and distinct metabolic repertoire.</title>
        <authorList>
            <person name="Wilson M.C."/>
            <person name="Mori T."/>
            <person name="Ruckert C."/>
            <person name="Uria A.R."/>
            <person name="Helf M.J."/>
            <person name="Takada K."/>
            <person name="Gernert C."/>
            <person name="Steffens U.A."/>
            <person name="Heycke N."/>
            <person name="Schmitt S."/>
            <person name="Rinke C."/>
            <person name="Helfrich E.J."/>
            <person name="Brachmann A.O."/>
            <person name="Gurgui C."/>
            <person name="Wakimoto T."/>
            <person name="Kracht M."/>
            <person name="Crusemann M."/>
            <person name="Hentschel U."/>
            <person name="Abe I."/>
            <person name="Matsunaga S."/>
            <person name="Kalinowski J."/>
            <person name="Takeyama H."/>
            <person name="Piel J."/>
        </authorList>
    </citation>
    <scope>NUCLEOTIDE SEQUENCE [LARGE SCALE GENOMIC DNA]</scope>
    <source>
        <strain evidence="16">TSY2</strain>
    </source>
</reference>
<comment type="caution">
    <text evidence="15">The sequence shown here is derived from an EMBL/GenBank/DDBJ whole genome shotgun (WGS) entry which is preliminary data.</text>
</comment>
<dbReference type="AlphaFoldDB" id="W4M188"/>
<feature type="domain" description="Histidine kinase" evidence="13">
    <location>
        <begin position="189"/>
        <end position="410"/>
    </location>
</feature>
<dbReference type="Pfam" id="PF00072">
    <property type="entry name" value="Response_reg"/>
    <property type="match status" value="2"/>
</dbReference>
<dbReference type="FunFam" id="1.10.287.130:FF:000002">
    <property type="entry name" value="Two-component osmosensing histidine kinase"/>
    <property type="match status" value="1"/>
</dbReference>
<dbReference type="PATRIC" id="fig|1429439.4.peg.5419"/>
<dbReference type="SUPFAM" id="SSF55874">
    <property type="entry name" value="ATPase domain of HSP90 chaperone/DNA topoisomerase II/histidine kinase"/>
    <property type="match status" value="1"/>
</dbReference>
<dbReference type="PROSITE" id="PS50109">
    <property type="entry name" value="HIS_KIN"/>
    <property type="match status" value="1"/>
</dbReference>
<evidence type="ECO:0000256" key="6">
    <source>
        <dbReference type="ARBA" id="ARBA00022777"/>
    </source>
</evidence>
<dbReference type="CDD" id="cd17546">
    <property type="entry name" value="REC_hyHK_CKI1_RcsC-like"/>
    <property type="match status" value="1"/>
</dbReference>
<evidence type="ECO:0000256" key="5">
    <source>
        <dbReference type="ARBA" id="ARBA00022741"/>
    </source>
</evidence>
<dbReference type="SUPFAM" id="SSF52172">
    <property type="entry name" value="CheY-like"/>
    <property type="match status" value="2"/>
</dbReference>
<feature type="modified residue" description="4-aspartylphosphate" evidence="11">
    <location>
        <position position="483"/>
    </location>
</feature>
<dbReference type="PANTHER" id="PTHR45339">
    <property type="entry name" value="HYBRID SIGNAL TRANSDUCTION HISTIDINE KINASE J"/>
    <property type="match status" value="1"/>
</dbReference>
<evidence type="ECO:0000259" key="14">
    <source>
        <dbReference type="PROSITE" id="PS50110"/>
    </source>
</evidence>
<dbReference type="InterPro" id="IPR004358">
    <property type="entry name" value="Sig_transdc_His_kin-like_C"/>
</dbReference>
<evidence type="ECO:0000256" key="12">
    <source>
        <dbReference type="SAM" id="Phobius"/>
    </source>
</evidence>
<dbReference type="Proteomes" id="UP000019140">
    <property type="component" value="Unassembled WGS sequence"/>
</dbReference>
<dbReference type="SMART" id="SM00388">
    <property type="entry name" value="HisKA"/>
    <property type="match status" value="1"/>
</dbReference>
<feature type="domain" description="Response regulatory" evidence="14">
    <location>
        <begin position="578"/>
        <end position="696"/>
    </location>
</feature>
<dbReference type="Pfam" id="PF02518">
    <property type="entry name" value="HATPase_c"/>
    <property type="match status" value="1"/>
</dbReference>
<sequence length="708" mass="77322">MLAAMFLVLIWSGLQRLYLSHEAEMIARASTIARLLATSSMEAVLSSDTMALDRFVAEVLSHPGVVYARVRDQQHVLAQGGDAQALARPFGLDQRFADVNDDIFDTYAHIEGTDTTFGRVEIGLSIANLRGVFRNAQRALFGLAASEVLVILFCSVVFVNYLTRKMTAFREAKESAEAATRAKSAFLAAMSHEIRTPMNGVLGMANLLLETDLSAEQREYANVVRRSGESLLAIVNDILDFSKIEAGKMDFETIDFELRTAVEDVLELLAERAHAKELELACLVHADVPSWVAGDPGRLRQVLINLVGNAVKFTSTGEIVVLVSLDRSTAKDVTLCFSVTDTGIGIPPERQHRLFHAFSQADHATTRKYGGTGLGLAISKQLVEMMGGTIEVESTVGQGSTFRFTVKLGLCEAPSTTESGEITTLQGTRALCIDDNATNRAIFKTQLTAWGLDVDCVGDSKQALEQLRKAHTEHRPYQLAILDYQMPEIDGMELGKHIKTDPDLAPTRLILLASVGQRGHRQKAEDSGFAAYLTKPVRHRQFYACLKTVMGMAPESSPPAALVTRYRLAEQQAQLRPHLLVAEDNIVNQKVIVRLLEKQGCRVDVVGNGREALEAHARNPYALILMDCQMPEMDGYEATAAIRGREASAGGHTPIVAMTANAMQGDRERCLAAGMDDYVSKPIKPQILADLVSQWAPPTPDSDACSVP</sequence>
<keyword evidence="12" id="KW-0812">Transmembrane</keyword>
<dbReference type="CDD" id="cd00082">
    <property type="entry name" value="HisKA"/>
    <property type="match status" value="1"/>
</dbReference>
<dbReference type="Gene3D" id="1.10.287.130">
    <property type="match status" value="1"/>
</dbReference>
<keyword evidence="3 11" id="KW-0597">Phosphoprotein</keyword>
<dbReference type="InterPro" id="IPR003594">
    <property type="entry name" value="HATPase_dom"/>
</dbReference>
<evidence type="ECO:0000256" key="1">
    <source>
        <dbReference type="ARBA" id="ARBA00000085"/>
    </source>
</evidence>
<proteinExistence type="predicted"/>
<dbReference type="GO" id="GO:0000155">
    <property type="term" value="F:phosphorelay sensor kinase activity"/>
    <property type="evidence" value="ECO:0007669"/>
    <property type="project" value="InterPro"/>
</dbReference>
<dbReference type="Gene3D" id="3.30.565.10">
    <property type="entry name" value="Histidine kinase-like ATPase, C-terminal domain"/>
    <property type="match status" value="1"/>
</dbReference>
<dbReference type="Pfam" id="PF00512">
    <property type="entry name" value="HisKA"/>
    <property type="match status" value="1"/>
</dbReference>
<dbReference type="SMART" id="SM00387">
    <property type="entry name" value="HATPase_c"/>
    <property type="match status" value="1"/>
</dbReference>
<dbReference type="InterPro" id="IPR005467">
    <property type="entry name" value="His_kinase_dom"/>
</dbReference>
<dbReference type="EC" id="2.7.13.3" evidence="2"/>
<evidence type="ECO:0000256" key="9">
    <source>
        <dbReference type="ARBA" id="ARBA00064003"/>
    </source>
</evidence>
<gene>
    <name evidence="15" type="ORF">ETSY2_32000</name>
</gene>
<keyword evidence="8" id="KW-0902">Two-component regulatory system</keyword>
<feature type="transmembrane region" description="Helical" evidence="12">
    <location>
        <begin position="139"/>
        <end position="163"/>
    </location>
</feature>
<dbReference type="InterPro" id="IPR001789">
    <property type="entry name" value="Sig_transdc_resp-reg_receiver"/>
</dbReference>
<keyword evidence="7" id="KW-0067">ATP-binding</keyword>
<keyword evidence="16" id="KW-1185">Reference proteome</keyword>
<keyword evidence="12" id="KW-0472">Membrane</keyword>
<feature type="domain" description="Response regulatory" evidence="14">
    <location>
        <begin position="429"/>
        <end position="550"/>
    </location>
</feature>
<dbReference type="CDD" id="cd16922">
    <property type="entry name" value="HATPase_EvgS-ArcB-TorS-like"/>
    <property type="match status" value="1"/>
</dbReference>
<evidence type="ECO:0000256" key="2">
    <source>
        <dbReference type="ARBA" id="ARBA00012438"/>
    </source>
</evidence>
<dbReference type="GO" id="GO:0005524">
    <property type="term" value="F:ATP binding"/>
    <property type="evidence" value="ECO:0007669"/>
    <property type="project" value="UniProtKB-KW"/>
</dbReference>
<comment type="subunit">
    <text evidence="9">At low DSF concentrations, interacts with RpfF.</text>
</comment>
<dbReference type="FunFam" id="3.30.565.10:FF:000010">
    <property type="entry name" value="Sensor histidine kinase RcsC"/>
    <property type="match status" value="1"/>
</dbReference>
<keyword evidence="6" id="KW-0418">Kinase</keyword>
<feature type="modified residue" description="4-aspartylphosphate" evidence="11">
    <location>
        <position position="627"/>
    </location>
</feature>
<dbReference type="InterPro" id="IPR011006">
    <property type="entry name" value="CheY-like_superfamily"/>
</dbReference>
<dbReference type="InterPro" id="IPR036890">
    <property type="entry name" value="HATPase_C_sf"/>
</dbReference>
<dbReference type="HOGENOM" id="CLU_000445_104_15_7"/>
<evidence type="ECO:0000256" key="3">
    <source>
        <dbReference type="ARBA" id="ARBA00022553"/>
    </source>
</evidence>
<evidence type="ECO:0000256" key="4">
    <source>
        <dbReference type="ARBA" id="ARBA00022679"/>
    </source>
</evidence>
<evidence type="ECO:0000256" key="11">
    <source>
        <dbReference type="PROSITE-ProRule" id="PRU00169"/>
    </source>
</evidence>
<evidence type="ECO:0000256" key="8">
    <source>
        <dbReference type="ARBA" id="ARBA00023012"/>
    </source>
</evidence>
<accession>W4M188</accession>
<dbReference type="PRINTS" id="PR00344">
    <property type="entry name" value="BCTRLSENSOR"/>
</dbReference>
<dbReference type="SUPFAM" id="SSF47384">
    <property type="entry name" value="Homodimeric domain of signal transducing histidine kinase"/>
    <property type="match status" value="1"/>
</dbReference>
<dbReference type="Gene3D" id="3.40.50.2300">
    <property type="match status" value="2"/>
</dbReference>
<name>W4M188_9BACT</name>
<dbReference type="InterPro" id="IPR036097">
    <property type="entry name" value="HisK_dim/P_sf"/>
</dbReference>
<evidence type="ECO:0000256" key="10">
    <source>
        <dbReference type="ARBA" id="ARBA00068150"/>
    </source>
</evidence>
<dbReference type="InterPro" id="IPR003661">
    <property type="entry name" value="HisK_dim/P_dom"/>
</dbReference>
<keyword evidence="12" id="KW-1133">Transmembrane helix</keyword>
<keyword evidence="4" id="KW-0808">Transferase</keyword>
<dbReference type="PANTHER" id="PTHR45339:SF6">
    <property type="entry name" value="SENSORY HISTIDINE PROTEIN KINASE"/>
    <property type="match status" value="1"/>
</dbReference>